<reference evidence="2 3" key="1">
    <citation type="submission" date="2018-06" db="EMBL/GenBank/DDBJ databases">
        <title>Genomic Encyclopedia of Archaeal and Bacterial Type Strains, Phase II (KMG-II): from individual species to whole genera.</title>
        <authorList>
            <person name="Goeker M."/>
        </authorList>
    </citation>
    <scope>NUCLEOTIDE SEQUENCE [LARGE SCALE GENOMIC DNA]</scope>
    <source>
        <strain evidence="2 3">DSM 14825</strain>
    </source>
</reference>
<dbReference type="Proteomes" id="UP000249754">
    <property type="component" value="Unassembled WGS sequence"/>
</dbReference>
<keyword evidence="1" id="KW-1133">Transmembrane helix</keyword>
<evidence type="ECO:0000313" key="2">
    <source>
        <dbReference type="EMBL" id="RAJ37224.1"/>
    </source>
</evidence>
<sequence>MTGQTHSLCIMFSGFLSIALVIAIIIVIYLLKIVHESCEE</sequence>
<name>A0A327TAU2_9SPHI</name>
<evidence type="ECO:0000256" key="1">
    <source>
        <dbReference type="SAM" id="Phobius"/>
    </source>
</evidence>
<feature type="transmembrane region" description="Helical" evidence="1">
    <location>
        <begin position="12"/>
        <end position="31"/>
    </location>
</feature>
<protein>
    <submittedName>
        <fullName evidence="2">Uncharacterized protein</fullName>
    </submittedName>
</protein>
<dbReference type="AlphaFoldDB" id="A0A327TAU2"/>
<proteinExistence type="predicted"/>
<keyword evidence="1" id="KW-0812">Transmembrane</keyword>
<keyword evidence="1" id="KW-0472">Membrane</keyword>
<gene>
    <name evidence="2" type="ORF">LY11_00300</name>
</gene>
<evidence type="ECO:0000313" key="3">
    <source>
        <dbReference type="Proteomes" id="UP000249754"/>
    </source>
</evidence>
<organism evidence="2 3">
    <name type="scientific">Pedobacter cryoconitis</name>
    <dbReference type="NCBI Taxonomy" id="188932"/>
    <lineage>
        <taxon>Bacteria</taxon>
        <taxon>Pseudomonadati</taxon>
        <taxon>Bacteroidota</taxon>
        <taxon>Sphingobacteriia</taxon>
        <taxon>Sphingobacteriales</taxon>
        <taxon>Sphingobacteriaceae</taxon>
        <taxon>Pedobacter</taxon>
    </lineage>
</organism>
<comment type="caution">
    <text evidence="2">The sequence shown here is derived from an EMBL/GenBank/DDBJ whole genome shotgun (WGS) entry which is preliminary data.</text>
</comment>
<dbReference type="EMBL" id="QLLR01000001">
    <property type="protein sequence ID" value="RAJ37224.1"/>
    <property type="molecule type" value="Genomic_DNA"/>
</dbReference>
<accession>A0A327TAU2</accession>